<name>A0ABT8CA83_9BACT</name>
<organism evidence="2 3">
    <name type="scientific">Cyclobacterium jeungdonense</name>
    <dbReference type="NCBI Taxonomy" id="708087"/>
    <lineage>
        <taxon>Bacteria</taxon>
        <taxon>Pseudomonadati</taxon>
        <taxon>Bacteroidota</taxon>
        <taxon>Cytophagia</taxon>
        <taxon>Cytophagales</taxon>
        <taxon>Cyclobacteriaceae</taxon>
        <taxon>Cyclobacterium</taxon>
    </lineage>
</organism>
<keyword evidence="3" id="KW-1185">Reference proteome</keyword>
<evidence type="ECO:0000313" key="2">
    <source>
        <dbReference type="EMBL" id="MDN3688680.1"/>
    </source>
</evidence>
<dbReference type="Proteomes" id="UP001236663">
    <property type="component" value="Unassembled WGS sequence"/>
</dbReference>
<gene>
    <name evidence="2" type="ORF">QWZ15_12625</name>
</gene>
<sequence length="114" mass="12703">MKNLIALLAFMVFLAGATWPIEPDPPAEKVEVSGQELCSECKLVMESDYEVPPAPEIYQSQAQPVNDVDRITSYVAPEPEAFHVNHATYRVDLHYDPGSCDLAMEWTSKADFSV</sequence>
<dbReference type="EMBL" id="JAUFQS010000012">
    <property type="protein sequence ID" value="MDN3688680.1"/>
    <property type="molecule type" value="Genomic_DNA"/>
</dbReference>
<protein>
    <submittedName>
        <fullName evidence="2">Uncharacterized protein</fullName>
    </submittedName>
</protein>
<feature type="signal peptide" evidence="1">
    <location>
        <begin position="1"/>
        <end position="17"/>
    </location>
</feature>
<evidence type="ECO:0000313" key="3">
    <source>
        <dbReference type="Proteomes" id="UP001236663"/>
    </source>
</evidence>
<evidence type="ECO:0000256" key="1">
    <source>
        <dbReference type="SAM" id="SignalP"/>
    </source>
</evidence>
<dbReference type="RefSeq" id="WP_163386515.1">
    <property type="nucleotide sequence ID" value="NZ_JAUFQS010000012.1"/>
</dbReference>
<accession>A0ABT8CA83</accession>
<reference evidence="3" key="1">
    <citation type="journal article" date="2019" name="Int. J. Syst. Evol. Microbiol.">
        <title>The Global Catalogue of Microorganisms (GCM) 10K type strain sequencing project: providing services to taxonomists for standard genome sequencing and annotation.</title>
        <authorList>
            <consortium name="The Broad Institute Genomics Platform"/>
            <consortium name="The Broad Institute Genome Sequencing Center for Infectious Disease"/>
            <person name="Wu L."/>
            <person name="Ma J."/>
        </authorList>
    </citation>
    <scope>NUCLEOTIDE SEQUENCE [LARGE SCALE GENOMIC DNA]</scope>
    <source>
        <strain evidence="3">CECT 7706</strain>
    </source>
</reference>
<feature type="chain" id="PRO_5045723189" evidence="1">
    <location>
        <begin position="18"/>
        <end position="114"/>
    </location>
</feature>
<proteinExistence type="predicted"/>
<keyword evidence="1" id="KW-0732">Signal</keyword>
<comment type="caution">
    <text evidence="2">The sequence shown here is derived from an EMBL/GenBank/DDBJ whole genome shotgun (WGS) entry which is preliminary data.</text>
</comment>